<name>A0A316HWE7_9PSEU</name>
<feature type="region of interest" description="Disordered" evidence="1">
    <location>
        <begin position="242"/>
        <end position="274"/>
    </location>
</feature>
<feature type="compositionally biased region" description="Polar residues" evidence="1">
    <location>
        <begin position="145"/>
        <end position="174"/>
    </location>
</feature>
<comment type="caution">
    <text evidence="2">The sequence shown here is derived from an EMBL/GenBank/DDBJ whole genome shotgun (WGS) entry which is preliminary data.</text>
</comment>
<feature type="region of interest" description="Disordered" evidence="1">
    <location>
        <begin position="141"/>
        <end position="196"/>
    </location>
</feature>
<evidence type="ECO:0000256" key="1">
    <source>
        <dbReference type="SAM" id="MobiDB-lite"/>
    </source>
</evidence>
<dbReference type="AlphaFoldDB" id="A0A316HWE7"/>
<proteinExistence type="predicted"/>
<sequence length="274" mass="29057">MDVVADLPADAQAAEPVQQGQGLFDDPAVHAQSGTVLDAAAGDERPDVLGADLFAVLVVGAVGVHPVGSVPRVATPAAYQRDGVEQWYQVGDVVAVGAGQCHGQGHAAAVGDQVVLGARPGAVDRARTGFGPPFTVLTDEESTAARDQSNVPTDCKFASSSSCSRGHTPASAQSRSRRQHVMPDPYPSSCGKNSHPDARVEYEQDAAQRLAVIESLTFQIPEAPLDLRQQRFDQLQQLVLDLPRPTPGHTNLPPDTNQPDKRTVKRAALARSRW</sequence>
<protein>
    <submittedName>
        <fullName evidence="2">Uncharacterized protein</fullName>
    </submittedName>
</protein>
<reference evidence="2 3" key="1">
    <citation type="submission" date="2018-05" db="EMBL/GenBank/DDBJ databases">
        <title>Genomic Encyclopedia of Type Strains, Phase IV (KMG-IV): sequencing the most valuable type-strain genomes for metagenomic binning, comparative biology and taxonomic classification.</title>
        <authorList>
            <person name="Goeker M."/>
        </authorList>
    </citation>
    <scope>NUCLEOTIDE SEQUENCE [LARGE SCALE GENOMIC DNA]</scope>
    <source>
        <strain evidence="2 3">DSM 45480</strain>
    </source>
</reference>
<dbReference type="EMBL" id="QGHB01000008">
    <property type="protein sequence ID" value="PWK84461.1"/>
    <property type="molecule type" value="Genomic_DNA"/>
</dbReference>
<organism evidence="2 3">
    <name type="scientific">Lentzea atacamensis</name>
    <dbReference type="NCBI Taxonomy" id="531938"/>
    <lineage>
        <taxon>Bacteria</taxon>
        <taxon>Bacillati</taxon>
        <taxon>Actinomycetota</taxon>
        <taxon>Actinomycetes</taxon>
        <taxon>Pseudonocardiales</taxon>
        <taxon>Pseudonocardiaceae</taxon>
        <taxon>Lentzea</taxon>
    </lineage>
</organism>
<evidence type="ECO:0000313" key="2">
    <source>
        <dbReference type="EMBL" id="PWK84461.1"/>
    </source>
</evidence>
<accession>A0A316HWE7</accession>
<dbReference type="Proteomes" id="UP000246005">
    <property type="component" value="Unassembled WGS sequence"/>
</dbReference>
<evidence type="ECO:0000313" key="3">
    <source>
        <dbReference type="Proteomes" id="UP000246005"/>
    </source>
</evidence>
<gene>
    <name evidence="2" type="ORF">C8D88_10876</name>
</gene>